<dbReference type="RefSeq" id="WP_160562483.1">
    <property type="nucleotide sequence ID" value="NZ_QZDT01000132.1"/>
</dbReference>
<proteinExistence type="predicted"/>
<reference evidence="1" key="1">
    <citation type="submission" date="2018-09" db="EMBL/GenBank/DDBJ databases">
        <title>Murine metabolic-syndrome-specific gut microbial biobank.</title>
        <authorList>
            <person name="Liu C."/>
        </authorList>
    </citation>
    <scope>NUCLEOTIDE SEQUENCE</scope>
    <source>
        <strain evidence="1">D42-62</strain>
    </source>
</reference>
<name>A0A9X5BKY3_9FIRM</name>
<dbReference type="AlphaFoldDB" id="A0A9X5BKY3"/>
<organism evidence="1 2">
    <name type="scientific">Parablautia muri</name>
    <dbReference type="NCBI Taxonomy" id="2320879"/>
    <lineage>
        <taxon>Bacteria</taxon>
        <taxon>Bacillati</taxon>
        <taxon>Bacillota</taxon>
        <taxon>Clostridia</taxon>
        <taxon>Lachnospirales</taxon>
        <taxon>Lachnospiraceae</taxon>
        <taxon>Parablautia</taxon>
    </lineage>
</organism>
<accession>A0A9X5BKY3</accession>
<evidence type="ECO:0000313" key="2">
    <source>
        <dbReference type="Proteomes" id="UP001154420"/>
    </source>
</evidence>
<evidence type="ECO:0000313" key="1">
    <source>
        <dbReference type="EMBL" id="NBJ95624.1"/>
    </source>
</evidence>
<dbReference type="OrthoDB" id="257964at2"/>
<dbReference type="EMBL" id="QZDT01000132">
    <property type="protein sequence ID" value="NBJ95624.1"/>
    <property type="molecule type" value="Genomic_DNA"/>
</dbReference>
<gene>
    <name evidence="1" type="ORF">D5281_24745</name>
</gene>
<protein>
    <submittedName>
        <fullName evidence="1">Uncharacterized protein</fullName>
    </submittedName>
</protein>
<keyword evidence="2" id="KW-1185">Reference proteome</keyword>
<sequence>MNVKEKVQELLKYCSSYQGHSYMVDERRIDETFRIVLSEETEIIENLEHLHFILLTGEAGDGKLHLLRSLGQRLSDYRFQNYQDFSALPEEKRAMPIDDRQEPGKKELVKLIADIIEGKSEQRIIIAANVGYLAKVSLYTMNQCH</sequence>
<dbReference type="Proteomes" id="UP001154420">
    <property type="component" value="Unassembled WGS sequence"/>
</dbReference>
<comment type="caution">
    <text evidence="1">The sequence shown here is derived from an EMBL/GenBank/DDBJ whole genome shotgun (WGS) entry which is preliminary data.</text>
</comment>